<dbReference type="Proteomes" id="UP000582659">
    <property type="component" value="Unassembled WGS sequence"/>
</dbReference>
<dbReference type="Proteomes" id="UP000659654">
    <property type="component" value="Unassembled WGS sequence"/>
</dbReference>
<organism evidence="3 5">
    <name type="scientific">Bursaphelenchus xylophilus</name>
    <name type="common">Pinewood nematode worm</name>
    <name type="synonym">Aphelenchoides xylophilus</name>
    <dbReference type="NCBI Taxonomy" id="6326"/>
    <lineage>
        <taxon>Eukaryota</taxon>
        <taxon>Metazoa</taxon>
        <taxon>Ecdysozoa</taxon>
        <taxon>Nematoda</taxon>
        <taxon>Chromadorea</taxon>
        <taxon>Rhabditida</taxon>
        <taxon>Tylenchina</taxon>
        <taxon>Tylenchomorpha</taxon>
        <taxon>Aphelenchoidea</taxon>
        <taxon>Aphelenchoididae</taxon>
        <taxon>Bursaphelenchus</taxon>
    </lineage>
</organism>
<dbReference type="WBParaSite" id="BXY_1672400.1">
    <property type="protein sequence ID" value="BXY_1672400.1"/>
    <property type="gene ID" value="BXY_1672400"/>
</dbReference>
<protein>
    <submittedName>
        <fullName evidence="1">(pine wood nematode) hypothetical protein</fullName>
    </submittedName>
</protein>
<evidence type="ECO:0000313" key="2">
    <source>
        <dbReference type="EMBL" id="CAG9118637.1"/>
    </source>
</evidence>
<evidence type="ECO:0000313" key="3">
    <source>
        <dbReference type="Proteomes" id="UP000095284"/>
    </source>
</evidence>
<name>A0A1I7SUK2_BURXY</name>
<accession>A0A1I7SUK2</accession>
<evidence type="ECO:0000313" key="4">
    <source>
        <dbReference type="Proteomes" id="UP000659654"/>
    </source>
</evidence>
<dbReference type="EMBL" id="CAJFDI010000004">
    <property type="protein sequence ID" value="CAD5228157.1"/>
    <property type="molecule type" value="Genomic_DNA"/>
</dbReference>
<sequence length="250" mass="28353">MELVDEQAETALKGSNKAQFKEGFTDEEKLFSIYPQAIAIDTFTGGHNRPKRFQTSCGPGYNAYAPSDLDKYCLLTKVMLAGNAMHDEAHRLIVSYRVLTGICRDLTLQSGNGLKLNVQLATTFRLEEIGLFGPIPLVSLLFDGFFSADEYHVVALCFLTPAIKEKVGEQRRKWHKFLKFWWMQKPAAAHINPADFLNRFRPYTIDSVEFILLITCKNHGVNTLYCPINETSFRRWLSCFGPSYTGAFCV</sequence>
<evidence type="ECO:0000313" key="5">
    <source>
        <dbReference type="WBParaSite" id="BXY_1672400.1"/>
    </source>
</evidence>
<reference evidence="2" key="2">
    <citation type="submission" date="2020-08" db="EMBL/GenBank/DDBJ databases">
        <authorList>
            <person name="Kikuchi T."/>
        </authorList>
    </citation>
    <scope>NUCLEOTIDE SEQUENCE</scope>
    <source>
        <strain evidence="1">Ka4C1</strain>
    </source>
</reference>
<dbReference type="EMBL" id="CAJFCV020000004">
    <property type="protein sequence ID" value="CAG9118637.1"/>
    <property type="molecule type" value="Genomic_DNA"/>
</dbReference>
<keyword evidence="4" id="KW-1185">Reference proteome</keyword>
<dbReference type="AlphaFoldDB" id="A0A1I7SUK2"/>
<evidence type="ECO:0000313" key="1">
    <source>
        <dbReference type="EMBL" id="CAD5228157.1"/>
    </source>
</evidence>
<proteinExistence type="predicted"/>
<reference evidence="5" key="1">
    <citation type="submission" date="2016-11" db="UniProtKB">
        <authorList>
            <consortium name="WormBaseParasite"/>
        </authorList>
    </citation>
    <scope>IDENTIFICATION</scope>
</reference>
<gene>
    <name evidence="1" type="ORF">BXYJ_LOCUS10304</name>
</gene>
<dbReference type="Proteomes" id="UP000095284">
    <property type="component" value="Unplaced"/>
</dbReference>